<accession>A0A835J7B9</accession>
<dbReference type="EMBL" id="JADGMS010000016">
    <property type="protein sequence ID" value="KAF9664888.1"/>
    <property type="molecule type" value="Genomic_DNA"/>
</dbReference>
<comment type="caution">
    <text evidence="2">The sequence shown here is derived from an EMBL/GenBank/DDBJ whole genome shotgun (WGS) entry which is preliminary data.</text>
</comment>
<sequence>MYLTSSSYDCTNRKSKSSSLPLMVEGSARSPKTLNEVIMCPGWISIKRVTHDTDVSFQMPLNDSALKLLNTHLI</sequence>
<evidence type="ECO:0000313" key="3">
    <source>
        <dbReference type="Proteomes" id="UP000657918"/>
    </source>
</evidence>
<organism evidence="2 3">
    <name type="scientific">Salix dunnii</name>
    <dbReference type="NCBI Taxonomy" id="1413687"/>
    <lineage>
        <taxon>Eukaryota</taxon>
        <taxon>Viridiplantae</taxon>
        <taxon>Streptophyta</taxon>
        <taxon>Embryophyta</taxon>
        <taxon>Tracheophyta</taxon>
        <taxon>Spermatophyta</taxon>
        <taxon>Magnoliopsida</taxon>
        <taxon>eudicotyledons</taxon>
        <taxon>Gunneridae</taxon>
        <taxon>Pentapetalae</taxon>
        <taxon>rosids</taxon>
        <taxon>fabids</taxon>
        <taxon>Malpighiales</taxon>
        <taxon>Salicaceae</taxon>
        <taxon>Saliceae</taxon>
        <taxon>Salix</taxon>
    </lineage>
</organism>
<name>A0A835J7B9_9ROSI</name>
<keyword evidence="3" id="KW-1185">Reference proteome</keyword>
<evidence type="ECO:0000256" key="1">
    <source>
        <dbReference type="SAM" id="MobiDB-lite"/>
    </source>
</evidence>
<proteinExistence type="predicted"/>
<feature type="region of interest" description="Disordered" evidence="1">
    <location>
        <begin position="1"/>
        <end position="22"/>
    </location>
</feature>
<dbReference type="Proteomes" id="UP000657918">
    <property type="component" value="Chromosome 16"/>
</dbReference>
<dbReference type="AlphaFoldDB" id="A0A835J7B9"/>
<reference evidence="2 3" key="1">
    <citation type="submission" date="2020-10" db="EMBL/GenBank/DDBJ databases">
        <title>Plant Genome Project.</title>
        <authorList>
            <person name="Zhang R.-G."/>
        </authorList>
    </citation>
    <scope>NUCLEOTIDE SEQUENCE [LARGE SCALE GENOMIC DNA]</scope>
    <source>
        <strain evidence="2">FAFU-HL-1</strain>
        <tissue evidence="2">Leaf</tissue>
    </source>
</reference>
<gene>
    <name evidence="2" type="ORF">SADUNF_Sadunf16G0064800</name>
</gene>
<protein>
    <submittedName>
        <fullName evidence="2">Uncharacterized protein</fullName>
    </submittedName>
</protein>
<feature type="compositionally biased region" description="Polar residues" evidence="1">
    <location>
        <begin position="1"/>
        <end position="10"/>
    </location>
</feature>
<evidence type="ECO:0000313" key="2">
    <source>
        <dbReference type="EMBL" id="KAF9664888.1"/>
    </source>
</evidence>